<dbReference type="InterPro" id="IPR001307">
    <property type="entry name" value="Thiosulphate_STrfase_CS"/>
</dbReference>
<feature type="domain" description="Rhodanese" evidence="1">
    <location>
        <begin position="66"/>
        <end position="156"/>
    </location>
</feature>
<evidence type="ECO:0000313" key="2">
    <source>
        <dbReference type="EMBL" id="VTP65313.1"/>
    </source>
</evidence>
<name>A0A4V6JI46_SERRU</name>
<dbReference type="PROSITE" id="PS50206">
    <property type="entry name" value="RHODANESE_3"/>
    <property type="match status" value="1"/>
</dbReference>
<gene>
    <name evidence="2" type="ORF">NCTC12971_04011</name>
</gene>
<dbReference type="Proteomes" id="UP000307968">
    <property type="component" value="Chromosome"/>
</dbReference>
<dbReference type="InterPro" id="IPR050229">
    <property type="entry name" value="GlpE_sulfurtransferase"/>
</dbReference>
<dbReference type="SMART" id="SM00450">
    <property type="entry name" value="RHOD"/>
    <property type="match status" value="1"/>
</dbReference>
<protein>
    <submittedName>
        <fullName evidence="2">Molybdopterin biosynthesis protein MoeB</fullName>
    </submittedName>
</protein>
<sequence>MGLIDKTKIGHACHHHLIATEGKQHDVSFTGFSISPAEAAENLAYLAAKLRFYTDAWDVAEDLRHGVDAIVVIDARSEQHYLAGHIPGAVSLPHRRMDEAGTAALDRDKVYITYCDGIGCNASTKGAYQLARLGFKVKELIGGLDFWLRDGYPVVSGASRGSLAGQPSDVDCGCA</sequence>
<dbReference type="Gene3D" id="3.40.250.10">
    <property type="entry name" value="Rhodanese-like domain"/>
    <property type="match status" value="1"/>
</dbReference>
<proteinExistence type="predicted"/>
<accession>A0A4V6JI46</accession>
<evidence type="ECO:0000259" key="1">
    <source>
        <dbReference type="PROSITE" id="PS50206"/>
    </source>
</evidence>
<dbReference type="EMBL" id="LR590463">
    <property type="protein sequence ID" value="VTP65313.1"/>
    <property type="molecule type" value="Genomic_DNA"/>
</dbReference>
<dbReference type="AlphaFoldDB" id="A0A4V6JI46"/>
<dbReference type="InterPro" id="IPR001763">
    <property type="entry name" value="Rhodanese-like_dom"/>
</dbReference>
<evidence type="ECO:0000313" key="3">
    <source>
        <dbReference type="Proteomes" id="UP000307968"/>
    </source>
</evidence>
<dbReference type="Pfam" id="PF00581">
    <property type="entry name" value="Rhodanese"/>
    <property type="match status" value="1"/>
</dbReference>
<dbReference type="InterPro" id="IPR036873">
    <property type="entry name" value="Rhodanese-like_dom_sf"/>
</dbReference>
<dbReference type="PANTHER" id="PTHR43031">
    <property type="entry name" value="FAD-DEPENDENT OXIDOREDUCTASE"/>
    <property type="match status" value="1"/>
</dbReference>
<dbReference type="SUPFAM" id="SSF52821">
    <property type="entry name" value="Rhodanese/Cell cycle control phosphatase"/>
    <property type="match status" value="1"/>
</dbReference>
<dbReference type="GO" id="GO:0004792">
    <property type="term" value="F:thiosulfate-cyanide sulfurtransferase activity"/>
    <property type="evidence" value="ECO:0007669"/>
    <property type="project" value="InterPro"/>
</dbReference>
<dbReference type="PROSITE" id="PS00380">
    <property type="entry name" value="RHODANESE_1"/>
    <property type="match status" value="1"/>
</dbReference>
<reference evidence="2 3" key="1">
    <citation type="submission" date="2019-05" db="EMBL/GenBank/DDBJ databases">
        <authorList>
            <consortium name="Pathogen Informatics"/>
        </authorList>
    </citation>
    <scope>NUCLEOTIDE SEQUENCE [LARGE SCALE GENOMIC DNA]</scope>
    <source>
        <strain evidence="2 3">NCTC12971</strain>
    </source>
</reference>
<dbReference type="PANTHER" id="PTHR43031:SF1">
    <property type="entry name" value="PYRIDINE NUCLEOTIDE-DISULPHIDE OXIDOREDUCTASE"/>
    <property type="match status" value="1"/>
</dbReference>
<organism evidence="2 3">
    <name type="scientific">Serratia rubidaea</name>
    <name type="common">Serratia marinorubra</name>
    <dbReference type="NCBI Taxonomy" id="61652"/>
    <lineage>
        <taxon>Bacteria</taxon>
        <taxon>Pseudomonadati</taxon>
        <taxon>Pseudomonadota</taxon>
        <taxon>Gammaproteobacteria</taxon>
        <taxon>Enterobacterales</taxon>
        <taxon>Yersiniaceae</taxon>
        <taxon>Serratia</taxon>
    </lineage>
</organism>